<keyword evidence="2" id="KW-0408">Iron</keyword>
<dbReference type="SUPFAM" id="SSF54862">
    <property type="entry name" value="4Fe-4S ferredoxins"/>
    <property type="match status" value="1"/>
</dbReference>
<dbReference type="EMBL" id="VTHL01000021">
    <property type="protein sequence ID" value="TYZ06809.1"/>
    <property type="molecule type" value="Genomic_DNA"/>
</dbReference>
<dbReference type="InterPro" id="IPR017900">
    <property type="entry name" value="4Fe4S_Fe_S_CS"/>
</dbReference>
<accession>A0A5D6UWN2</accession>
<evidence type="ECO:0000313" key="5">
    <source>
        <dbReference type="EMBL" id="TYZ06809.1"/>
    </source>
</evidence>
<comment type="caution">
    <text evidence="5">The sequence shown here is derived from an EMBL/GenBank/DDBJ whole genome shotgun (WGS) entry which is preliminary data.</text>
</comment>
<keyword evidence="6" id="KW-1185">Reference proteome</keyword>
<dbReference type="Proteomes" id="UP000322791">
    <property type="component" value="Unassembled WGS sequence"/>
</dbReference>
<dbReference type="GO" id="GO:0046872">
    <property type="term" value="F:metal ion binding"/>
    <property type="evidence" value="ECO:0007669"/>
    <property type="project" value="UniProtKB-KW"/>
</dbReference>
<keyword evidence="3" id="KW-0411">Iron-sulfur</keyword>
<feature type="domain" description="4Fe-4S ferredoxin-type" evidence="4">
    <location>
        <begin position="1"/>
        <end position="28"/>
    </location>
</feature>
<evidence type="ECO:0000256" key="3">
    <source>
        <dbReference type="ARBA" id="ARBA00023014"/>
    </source>
</evidence>
<evidence type="ECO:0000256" key="1">
    <source>
        <dbReference type="ARBA" id="ARBA00022723"/>
    </source>
</evidence>
<reference evidence="5 6" key="1">
    <citation type="submission" date="2019-08" db="EMBL/GenBank/DDBJ databases">
        <authorList>
            <person name="Seo M.-J."/>
        </authorList>
    </citation>
    <scope>NUCLEOTIDE SEQUENCE [LARGE SCALE GENOMIC DNA]</scope>
    <source>
        <strain evidence="5 6">KIGAM108</strain>
    </source>
</reference>
<dbReference type="Pfam" id="PF00037">
    <property type="entry name" value="Fer4"/>
    <property type="match status" value="1"/>
</dbReference>
<evidence type="ECO:0000313" key="6">
    <source>
        <dbReference type="Proteomes" id="UP000322791"/>
    </source>
</evidence>
<gene>
    <name evidence="5" type="ORF">FY528_17095</name>
</gene>
<evidence type="ECO:0000256" key="2">
    <source>
        <dbReference type="ARBA" id="ARBA00023004"/>
    </source>
</evidence>
<keyword evidence="1" id="KW-0479">Metal-binding</keyword>
<dbReference type="GO" id="GO:0051536">
    <property type="term" value="F:iron-sulfur cluster binding"/>
    <property type="evidence" value="ECO:0007669"/>
    <property type="project" value="UniProtKB-KW"/>
</dbReference>
<dbReference type="RefSeq" id="WP_149072273.1">
    <property type="nucleotide sequence ID" value="NZ_VTHL01000021.1"/>
</dbReference>
<name>A0A5D6UWN2_9BACT</name>
<dbReference type="InterPro" id="IPR017896">
    <property type="entry name" value="4Fe4S_Fe-S-bd"/>
</dbReference>
<dbReference type="PROSITE" id="PS51379">
    <property type="entry name" value="4FE4S_FER_2"/>
    <property type="match status" value="1"/>
</dbReference>
<sequence length="28" mass="3317">MTWVPSKCGFCRRCMSSCPLNLRFWPIP</sequence>
<dbReference type="PROSITE" id="PS00198">
    <property type="entry name" value="4FE4S_FER_1"/>
    <property type="match status" value="1"/>
</dbReference>
<protein>
    <recommendedName>
        <fullName evidence="4">4Fe-4S ferredoxin-type domain-containing protein</fullName>
    </recommendedName>
</protein>
<organism evidence="5 6">
    <name type="scientific">Hymenobacter lutimineralis</name>
    <dbReference type="NCBI Taxonomy" id="2606448"/>
    <lineage>
        <taxon>Bacteria</taxon>
        <taxon>Pseudomonadati</taxon>
        <taxon>Bacteroidota</taxon>
        <taxon>Cytophagia</taxon>
        <taxon>Cytophagales</taxon>
        <taxon>Hymenobacteraceae</taxon>
        <taxon>Hymenobacter</taxon>
    </lineage>
</organism>
<proteinExistence type="predicted"/>
<dbReference type="AlphaFoldDB" id="A0A5D6UWN2"/>
<evidence type="ECO:0000259" key="4">
    <source>
        <dbReference type="PROSITE" id="PS51379"/>
    </source>
</evidence>